<evidence type="ECO:0000313" key="2">
    <source>
        <dbReference type="Proteomes" id="UP001138757"/>
    </source>
</evidence>
<dbReference type="RefSeq" id="WP_214622140.1">
    <property type="nucleotide sequence ID" value="NZ_JAHGAW010000003.1"/>
</dbReference>
<dbReference type="EMBL" id="JAHGAW010000003">
    <property type="protein sequence ID" value="MBT2186396.1"/>
    <property type="molecule type" value="Genomic_DNA"/>
</dbReference>
<comment type="caution">
    <text evidence="1">The sequence shown here is derived from an EMBL/GenBank/DDBJ whole genome shotgun (WGS) entry which is preliminary data.</text>
</comment>
<accession>A0A9X1DAJ8</accession>
<name>A0A9X1DAJ8_9SPHN</name>
<evidence type="ECO:0000313" key="1">
    <source>
        <dbReference type="EMBL" id="MBT2186396.1"/>
    </source>
</evidence>
<organism evidence="1 2">
    <name type="scientific">Sphingobium nicotianae</name>
    <dbReference type="NCBI Taxonomy" id="2782607"/>
    <lineage>
        <taxon>Bacteria</taxon>
        <taxon>Pseudomonadati</taxon>
        <taxon>Pseudomonadota</taxon>
        <taxon>Alphaproteobacteria</taxon>
        <taxon>Sphingomonadales</taxon>
        <taxon>Sphingomonadaceae</taxon>
        <taxon>Sphingobium</taxon>
    </lineage>
</organism>
<reference evidence="1" key="1">
    <citation type="submission" date="2021-05" db="EMBL/GenBank/DDBJ databases">
        <title>Genome of Sphingobium sp. strain.</title>
        <authorList>
            <person name="Fan R."/>
        </authorList>
    </citation>
    <scope>NUCLEOTIDE SEQUENCE</scope>
    <source>
        <strain evidence="1">H33</strain>
    </source>
</reference>
<sequence length="104" mass="11107">MRHDAALVIQSQLLSRIEALQGSCATLSLASLCDQLDDLRGFARHNGFEAVEGLASLLESVVAYNGHRQVALTYFSLMLEAAQGDATPDSARVFLAAAALRGCR</sequence>
<gene>
    <name evidence="1" type="ORF">KK488_05485</name>
</gene>
<dbReference type="Proteomes" id="UP001138757">
    <property type="component" value="Unassembled WGS sequence"/>
</dbReference>
<dbReference type="AlphaFoldDB" id="A0A9X1DAJ8"/>
<protein>
    <submittedName>
        <fullName evidence="1">Uncharacterized protein</fullName>
    </submittedName>
</protein>
<proteinExistence type="predicted"/>
<keyword evidence="2" id="KW-1185">Reference proteome</keyword>